<gene>
    <name evidence="8" type="ORF">HLY00_734</name>
</gene>
<feature type="domain" description="Major facilitator superfamily (MFS) profile" evidence="7">
    <location>
        <begin position="18"/>
        <end position="453"/>
    </location>
</feature>
<dbReference type="AlphaFoldDB" id="A0A850PN69"/>
<keyword evidence="2" id="KW-0813">Transport</keyword>
<keyword evidence="3 6" id="KW-0812">Transmembrane</keyword>
<dbReference type="SUPFAM" id="SSF103473">
    <property type="entry name" value="MFS general substrate transporter"/>
    <property type="match status" value="1"/>
</dbReference>
<feature type="transmembrane region" description="Helical" evidence="6">
    <location>
        <begin position="361"/>
        <end position="382"/>
    </location>
</feature>
<dbReference type="PANTHER" id="PTHR23501">
    <property type="entry name" value="MAJOR FACILITATOR SUPERFAMILY"/>
    <property type="match status" value="1"/>
</dbReference>
<dbReference type="InterPro" id="IPR020846">
    <property type="entry name" value="MFS_dom"/>
</dbReference>
<comment type="caution">
    <text evidence="8">The sequence shown here is derived from an EMBL/GenBank/DDBJ whole genome shotgun (WGS) entry which is preliminary data.</text>
</comment>
<dbReference type="GO" id="GO:0005886">
    <property type="term" value="C:plasma membrane"/>
    <property type="evidence" value="ECO:0007669"/>
    <property type="project" value="UniProtKB-SubCell"/>
</dbReference>
<keyword evidence="5 6" id="KW-0472">Membrane</keyword>
<feature type="transmembrane region" description="Helical" evidence="6">
    <location>
        <begin position="403"/>
        <end position="421"/>
    </location>
</feature>
<evidence type="ECO:0000256" key="3">
    <source>
        <dbReference type="ARBA" id="ARBA00022692"/>
    </source>
</evidence>
<name>A0A850PN69_9MYCO</name>
<feature type="transmembrane region" description="Helical" evidence="6">
    <location>
        <begin position="142"/>
        <end position="164"/>
    </location>
</feature>
<dbReference type="PROSITE" id="PS50850">
    <property type="entry name" value="MFS"/>
    <property type="match status" value="1"/>
</dbReference>
<keyword evidence="9" id="KW-1185">Reference proteome</keyword>
<feature type="transmembrane region" description="Helical" evidence="6">
    <location>
        <begin position="232"/>
        <end position="253"/>
    </location>
</feature>
<dbReference type="GO" id="GO:0022857">
    <property type="term" value="F:transmembrane transporter activity"/>
    <property type="evidence" value="ECO:0007669"/>
    <property type="project" value="InterPro"/>
</dbReference>
<feature type="transmembrane region" description="Helical" evidence="6">
    <location>
        <begin position="170"/>
        <end position="191"/>
    </location>
</feature>
<evidence type="ECO:0000256" key="5">
    <source>
        <dbReference type="ARBA" id="ARBA00023136"/>
    </source>
</evidence>
<feature type="transmembrane region" description="Helical" evidence="6">
    <location>
        <begin position="302"/>
        <end position="321"/>
    </location>
</feature>
<evidence type="ECO:0000256" key="1">
    <source>
        <dbReference type="ARBA" id="ARBA00004651"/>
    </source>
</evidence>
<dbReference type="InterPro" id="IPR011701">
    <property type="entry name" value="MFS"/>
</dbReference>
<dbReference type="InterPro" id="IPR036259">
    <property type="entry name" value="MFS_trans_sf"/>
</dbReference>
<organism evidence="8 9">
    <name type="scientific">Mycolicibacterium hippocampi</name>
    <dbReference type="NCBI Taxonomy" id="659824"/>
    <lineage>
        <taxon>Bacteria</taxon>
        <taxon>Bacillati</taxon>
        <taxon>Actinomycetota</taxon>
        <taxon>Actinomycetes</taxon>
        <taxon>Mycobacteriales</taxon>
        <taxon>Mycobacteriaceae</taxon>
        <taxon>Mycolicibacterium</taxon>
    </lineage>
</organism>
<keyword evidence="4 6" id="KW-1133">Transmembrane helix</keyword>
<evidence type="ECO:0000256" key="6">
    <source>
        <dbReference type="SAM" id="Phobius"/>
    </source>
</evidence>
<accession>A0A850PN69</accession>
<evidence type="ECO:0000256" key="4">
    <source>
        <dbReference type="ARBA" id="ARBA00022989"/>
    </source>
</evidence>
<protein>
    <submittedName>
        <fullName evidence="8">Putative MFS-type transporter</fullName>
    </submittedName>
</protein>
<feature type="transmembrane region" description="Helical" evidence="6">
    <location>
        <begin position="56"/>
        <end position="76"/>
    </location>
</feature>
<feature type="transmembrane region" description="Helical" evidence="6">
    <location>
        <begin position="203"/>
        <end position="220"/>
    </location>
</feature>
<comment type="subcellular location">
    <subcellularLocation>
        <location evidence="1">Cell membrane</location>
        <topology evidence="1">Multi-pass membrane protein</topology>
    </subcellularLocation>
</comment>
<feature type="transmembrane region" description="Helical" evidence="6">
    <location>
        <begin position="273"/>
        <end position="296"/>
    </location>
</feature>
<proteinExistence type="predicted"/>
<dbReference type="Gene3D" id="1.20.1250.20">
    <property type="entry name" value="MFS general substrate transporter like domains"/>
    <property type="match status" value="1"/>
</dbReference>
<evidence type="ECO:0000256" key="2">
    <source>
        <dbReference type="ARBA" id="ARBA00022448"/>
    </source>
</evidence>
<dbReference type="PANTHER" id="PTHR23501:SF1">
    <property type="entry name" value="TRANSPORT PROTEIN HSRA-RELATED"/>
    <property type="match status" value="1"/>
</dbReference>
<evidence type="ECO:0000313" key="9">
    <source>
        <dbReference type="Proteomes" id="UP000570517"/>
    </source>
</evidence>
<dbReference type="Proteomes" id="UP000570517">
    <property type="component" value="Unassembled WGS sequence"/>
</dbReference>
<evidence type="ECO:0000259" key="7">
    <source>
        <dbReference type="PROSITE" id="PS50850"/>
    </source>
</evidence>
<feature type="transmembrane region" description="Helical" evidence="6">
    <location>
        <begin position="333"/>
        <end position="355"/>
    </location>
</feature>
<feature type="transmembrane region" description="Helical" evidence="6">
    <location>
        <begin position="83"/>
        <end position="103"/>
    </location>
</feature>
<dbReference type="Pfam" id="PF07690">
    <property type="entry name" value="MFS_1"/>
    <property type="match status" value="2"/>
</dbReference>
<sequence length="460" mass="47783">MSDPGSAPMPSPSFPRGMALLVAGAFFMEILDATIIVPAIPAIAASFGVAAVDINVAVSAYLVTVAVLIPASGWLADRFGIRPVFLAAIALFTLASVGCALSVSLPMLVGMRVLQGVGGAMMVPVGRLAVLRFSAKSDLVRAIALLTWPALVAPVVAPVLGGAIATLGSWRWIFVVNIPIGIIGLLFAFKLIRGGPAPATKPFDWRGLLLVGTGITAALVALEHIRVSGTDWILVVAGLAMGAVCLTIAVWHLRRTASPLVELAVLRVRTLRITVSGGSLYRLVITAVPFLLPLLFQLEFGWSAFTAGLMVAALFIGNLTIKPFTTPLMRKFGIKRVLLVNAVISVGWLGLLATLHAEMPIVVIAGLLYVSGALRSIGFTAYNSLAFADVDGAELTHANTLNAAVQEVAAGLGIAVAALLVTVLASYAWAFVALAALLAVTIIETLRLPGDAAAHVSSAR</sequence>
<dbReference type="EMBL" id="JABFYL010000041">
    <property type="protein sequence ID" value="NVN52068.1"/>
    <property type="molecule type" value="Genomic_DNA"/>
</dbReference>
<dbReference type="Gene3D" id="1.20.1720.10">
    <property type="entry name" value="Multidrug resistance protein D"/>
    <property type="match status" value="1"/>
</dbReference>
<reference evidence="8 9" key="1">
    <citation type="submission" date="2020-05" db="EMBL/GenBank/DDBJ databases">
        <title>Draft genome sequence of Mycobacterium hippocampi DL, isolated from European seabass, Dicentrarchus labrax, reared in fish farms.</title>
        <authorList>
            <person name="Stathopoulou P."/>
            <person name="Asimakis E."/>
            <person name="Tzokas K."/>
            <person name="Batargias C."/>
            <person name="Tsiamis G."/>
        </authorList>
    </citation>
    <scope>NUCLEOTIDE SEQUENCE [LARGE SCALE GENOMIC DNA]</scope>
    <source>
        <strain evidence="8 9">DL</strain>
    </source>
</reference>
<feature type="transmembrane region" description="Helical" evidence="6">
    <location>
        <begin position="20"/>
        <end position="44"/>
    </location>
</feature>
<feature type="transmembrane region" description="Helical" evidence="6">
    <location>
        <begin position="109"/>
        <end position="130"/>
    </location>
</feature>
<evidence type="ECO:0000313" key="8">
    <source>
        <dbReference type="EMBL" id="NVN52068.1"/>
    </source>
</evidence>